<dbReference type="STRING" id="1267423.SAMN05216290_3925"/>
<dbReference type="AlphaFoldDB" id="A0A1I0RP86"/>
<feature type="chain" id="PRO_5011486590" description="Carboxypeptidase regulatory-like domain-containing protein" evidence="1">
    <location>
        <begin position="24"/>
        <end position="122"/>
    </location>
</feature>
<proteinExistence type="predicted"/>
<dbReference type="InterPro" id="IPR013783">
    <property type="entry name" value="Ig-like_fold"/>
</dbReference>
<evidence type="ECO:0000313" key="3">
    <source>
        <dbReference type="Proteomes" id="UP000199437"/>
    </source>
</evidence>
<name>A0A1I0RP86_9BACT</name>
<dbReference type="Gene3D" id="2.60.40.10">
    <property type="entry name" value="Immunoglobulins"/>
    <property type="match status" value="1"/>
</dbReference>
<reference evidence="3" key="1">
    <citation type="submission" date="2016-10" db="EMBL/GenBank/DDBJ databases">
        <authorList>
            <person name="Varghese N."/>
            <person name="Submissions S."/>
        </authorList>
    </citation>
    <scope>NUCLEOTIDE SEQUENCE [LARGE SCALE GENOMIC DNA]</scope>
    <source>
        <strain evidence="3">CGMCC 1.12402</strain>
    </source>
</reference>
<evidence type="ECO:0000313" key="2">
    <source>
        <dbReference type="EMBL" id="SEW43070.1"/>
    </source>
</evidence>
<keyword evidence="1" id="KW-0732">Signal</keyword>
<dbReference type="OrthoDB" id="981116at2"/>
<sequence>MKRLLMIVLLAGAAMAMPNEAEAQIFSTKLRLTVLDELGNIVKGAEVALYKTEADYAREENPVQEPMLTDQKGRVTFKKLTPMSYWVVVRKGDKDNAGGGEIVSKLEEGKLNKANVVISDGL</sequence>
<dbReference type="GeneID" id="99988591"/>
<accession>A0A1I0RP86</accession>
<dbReference type="EMBL" id="FOIR01000005">
    <property type="protein sequence ID" value="SEW43070.1"/>
    <property type="molecule type" value="Genomic_DNA"/>
</dbReference>
<evidence type="ECO:0008006" key="4">
    <source>
        <dbReference type="Google" id="ProtNLM"/>
    </source>
</evidence>
<dbReference type="RefSeq" id="WP_139177712.1">
    <property type="nucleotide sequence ID" value="NZ_FOIR01000005.1"/>
</dbReference>
<protein>
    <recommendedName>
        <fullName evidence="4">Carboxypeptidase regulatory-like domain-containing protein</fullName>
    </recommendedName>
</protein>
<evidence type="ECO:0000256" key="1">
    <source>
        <dbReference type="SAM" id="SignalP"/>
    </source>
</evidence>
<keyword evidence="3" id="KW-1185">Reference proteome</keyword>
<gene>
    <name evidence="2" type="ORF">SAMN05216290_3925</name>
</gene>
<feature type="signal peptide" evidence="1">
    <location>
        <begin position="1"/>
        <end position="23"/>
    </location>
</feature>
<dbReference type="Proteomes" id="UP000199437">
    <property type="component" value="Unassembled WGS sequence"/>
</dbReference>
<organism evidence="2 3">
    <name type="scientific">Roseivirga pacifica</name>
    <dbReference type="NCBI Taxonomy" id="1267423"/>
    <lineage>
        <taxon>Bacteria</taxon>
        <taxon>Pseudomonadati</taxon>
        <taxon>Bacteroidota</taxon>
        <taxon>Cytophagia</taxon>
        <taxon>Cytophagales</taxon>
        <taxon>Roseivirgaceae</taxon>
        <taxon>Roseivirga</taxon>
    </lineage>
</organism>